<proteinExistence type="predicted"/>
<keyword evidence="3" id="KW-1185">Reference proteome</keyword>
<dbReference type="Proteomes" id="UP000657918">
    <property type="component" value="Unassembled WGS sequence"/>
</dbReference>
<accession>A0A835N6G2</accession>
<evidence type="ECO:0000313" key="3">
    <source>
        <dbReference type="Proteomes" id="UP000657918"/>
    </source>
</evidence>
<dbReference type="AlphaFoldDB" id="A0A835N6G2"/>
<reference evidence="2 3" key="1">
    <citation type="submission" date="2020-10" db="EMBL/GenBank/DDBJ databases">
        <title>Plant Genome Project.</title>
        <authorList>
            <person name="Zhang R.-G."/>
        </authorList>
    </citation>
    <scope>NUCLEOTIDE SEQUENCE [LARGE SCALE GENOMIC DNA]</scope>
    <source>
        <strain evidence="2">FAFU-HL-1</strain>
        <tissue evidence="2">Leaf</tissue>
    </source>
</reference>
<evidence type="ECO:0000256" key="1">
    <source>
        <dbReference type="SAM" id="Phobius"/>
    </source>
</evidence>
<comment type="caution">
    <text evidence="2">The sequence shown here is derived from an EMBL/GenBank/DDBJ whole genome shotgun (WGS) entry which is preliminary data.</text>
</comment>
<protein>
    <submittedName>
        <fullName evidence="2">Uncharacterized protein</fullName>
    </submittedName>
</protein>
<dbReference type="EMBL" id="JADGMS010000002">
    <property type="protein sequence ID" value="KAF9687158.1"/>
    <property type="molecule type" value="Genomic_DNA"/>
</dbReference>
<organism evidence="2 3">
    <name type="scientific">Salix dunnii</name>
    <dbReference type="NCBI Taxonomy" id="1413687"/>
    <lineage>
        <taxon>Eukaryota</taxon>
        <taxon>Viridiplantae</taxon>
        <taxon>Streptophyta</taxon>
        <taxon>Embryophyta</taxon>
        <taxon>Tracheophyta</taxon>
        <taxon>Spermatophyta</taxon>
        <taxon>Magnoliopsida</taxon>
        <taxon>eudicotyledons</taxon>
        <taxon>Gunneridae</taxon>
        <taxon>Pentapetalae</taxon>
        <taxon>rosids</taxon>
        <taxon>fabids</taxon>
        <taxon>Malpighiales</taxon>
        <taxon>Salicaceae</taxon>
        <taxon>Saliceae</taxon>
        <taxon>Salix</taxon>
    </lineage>
</organism>
<keyword evidence="1" id="KW-1133">Transmembrane helix</keyword>
<feature type="transmembrane region" description="Helical" evidence="1">
    <location>
        <begin position="21"/>
        <end position="43"/>
    </location>
</feature>
<keyword evidence="1" id="KW-0472">Membrane</keyword>
<sequence length="206" mass="23332">MVQTQERKCFPQKEEVRKENGVWIFGSICKFSMLFLFLSPPAWCPPSSKQWIFSQLEDPFILKSIKRGLGKLIPLQFSDETQLQLSSFSANVHKNSESISEKCRGIELKSLSSSSSNKNTKPRLEETFCLYSLSLFYPVQPHMAGLISPSGWVTPLIKIKTCEELLRHCYCCFIIWEIYYCFISTPSTAINAQGATLLAAAVNTIV</sequence>
<name>A0A835N6G2_9ROSI</name>
<gene>
    <name evidence="2" type="ORF">SADUNF_Sadunf02G0064700</name>
</gene>
<evidence type="ECO:0000313" key="2">
    <source>
        <dbReference type="EMBL" id="KAF9687158.1"/>
    </source>
</evidence>
<keyword evidence="1" id="KW-0812">Transmembrane</keyword>